<feature type="signal peptide" evidence="1">
    <location>
        <begin position="1"/>
        <end position="21"/>
    </location>
</feature>
<evidence type="ECO:0008006" key="4">
    <source>
        <dbReference type="Google" id="ProtNLM"/>
    </source>
</evidence>
<evidence type="ECO:0000313" key="3">
    <source>
        <dbReference type="Proteomes" id="UP001302745"/>
    </source>
</evidence>
<accession>A0AAN6VTP8</accession>
<organism evidence="2 3">
    <name type="scientific">Chaetomidium leptoderma</name>
    <dbReference type="NCBI Taxonomy" id="669021"/>
    <lineage>
        <taxon>Eukaryota</taxon>
        <taxon>Fungi</taxon>
        <taxon>Dikarya</taxon>
        <taxon>Ascomycota</taxon>
        <taxon>Pezizomycotina</taxon>
        <taxon>Sordariomycetes</taxon>
        <taxon>Sordariomycetidae</taxon>
        <taxon>Sordariales</taxon>
        <taxon>Chaetomiaceae</taxon>
        <taxon>Chaetomidium</taxon>
    </lineage>
</organism>
<dbReference type="EMBL" id="MU856871">
    <property type="protein sequence ID" value="KAK4156270.1"/>
    <property type="molecule type" value="Genomic_DNA"/>
</dbReference>
<name>A0AAN6VTP8_9PEZI</name>
<dbReference type="AlphaFoldDB" id="A0AAN6VTP8"/>
<proteinExistence type="predicted"/>
<reference evidence="2" key="1">
    <citation type="journal article" date="2023" name="Mol. Phylogenet. Evol.">
        <title>Genome-scale phylogeny and comparative genomics of the fungal order Sordariales.</title>
        <authorList>
            <person name="Hensen N."/>
            <person name="Bonometti L."/>
            <person name="Westerberg I."/>
            <person name="Brannstrom I.O."/>
            <person name="Guillou S."/>
            <person name="Cros-Aarteil S."/>
            <person name="Calhoun S."/>
            <person name="Haridas S."/>
            <person name="Kuo A."/>
            <person name="Mondo S."/>
            <person name="Pangilinan J."/>
            <person name="Riley R."/>
            <person name="LaButti K."/>
            <person name="Andreopoulos B."/>
            <person name="Lipzen A."/>
            <person name="Chen C."/>
            <person name="Yan M."/>
            <person name="Daum C."/>
            <person name="Ng V."/>
            <person name="Clum A."/>
            <person name="Steindorff A."/>
            <person name="Ohm R.A."/>
            <person name="Martin F."/>
            <person name="Silar P."/>
            <person name="Natvig D.O."/>
            <person name="Lalanne C."/>
            <person name="Gautier V."/>
            <person name="Ament-Velasquez S.L."/>
            <person name="Kruys A."/>
            <person name="Hutchinson M.I."/>
            <person name="Powell A.J."/>
            <person name="Barry K."/>
            <person name="Miller A.N."/>
            <person name="Grigoriev I.V."/>
            <person name="Debuchy R."/>
            <person name="Gladieux P."/>
            <person name="Hiltunen Thoren M."/>
            <person name="Johannesson H."/>
        </authorList>
    </citation>
    <scope>NUCLEOTIDE SEQUENCE</scope>
    <source>
        <strain evidence="2">CBS 538.74</strain>
    </source>
</reference>
<gene>
    <name evidence="2" type="ORF">C8A00DRAFT_41233</name>
</gene>
<dbReference type="Proteomes" id="UP001302745">
    <property type="component" value="Unassembled WGS sequence"/>
</dbReference>
<keyword evidence="1" id="KW-0732">Signal</keyword>
<evidence type="ECO:0000313" key="2">
    <source>
        <dbReference type="EMBL" id="KAK4156270.1"/>
    </source>
</evidence>
<feature type="chain" id="PRO_5043002943" description="Antifreeze glycoprotein" evidence="1">
    <location>
        <begin position="22"/>
        <end position="153"/>
    </location>
</feature>
<protein>
    <recommendedName>
        <fullName evidence="4">Antifreeze glycoprotein</fullName>
    </recommendedName>
</protein>
<reference evidence="2" key="2">
    <citation type="submission" date="2023-05" db="EMBL/GenBank/DDBJ databases">
        <authorList>
            <consortium name="Lawrence Berkeley National Laboratory"/>
            <person name="Steindorff A."/>
            <person name="Hensen N."/>
            <person name="Bonometti L."/>
            <person name="Westerberg I."/>
            <person name="Brannstrom I.O."/>
            <person name="Guillou S."/>
            <person name="Cros-Aarteil S."/>
            <person name="Calhoun S."/>
            <person name="Haridas S."/>
            <person name="Kuo A."/>
            <person name="Mondo S."/>
            <person name="Pangilinan J."/>
            <person name="Riley R."/>
            <person name="Labutti K."/>
            <person name="Andreopoulos B."/>
            <person name="Lipzen A."/>
            <person name="Chen C."/>
            <person name="Yanf M."/>
            <person name="Daum C."/>
            <person name="Ng V."/>
            <person name="Clum A."/>
            <person name="Ohm R."/>
            <person name="Martin F."/>
            <person name="Silar P."/>
            <person name="Natvig D."/>
            <person name="Lalanne C."/>
            <person name="Gautier V."/>
            <person name="Ament-Velasquez S.L."/>
            <person name="Kruys A."/>
            <person name="Hutchinson M.I."/>
            <person name="Powell A.J."/>
            <person name="Barry K."/>
            <person name="Miller A.N."/>
            <person name="Grigoriev I.V."/>
            <person name="Debuchy R."/>
            <person name="Gladieux P."/>
            <person name="Thoren M.H."/>
            <person name="Johannesson H."/>
        </authorList>
    </citation>
    <scope>NUCLEOTIDE SEQUENCE</scope>
    <source>
        <strain evidence="2">CBS 538.74</strain>
    </source>
</reference>
<comment type="caution">
    <text evidence="2">The sequence shown here is derived from an EMBL/GenBank/DDBJ whole genome shotgun (WGS) entry which is preliminary data.</text>
</comment>
<sequence length="153" mass="16202">MLSICPSLLAIASLLVATVLAAPAFEVPAALAPRQTACPTTSRWKAYSYSTIWLSTTTVTNGWSSLGSVTSTKTEKEIRTINTRTTVISPAVTTLPVTTTSPIVAYATTTIVWQTYTETVTSPGYAPTTACQVTTVTNTIPSTTSVTYTQDLL</sequence>
<keyword evidence="3" id="KW-1185">Reference proteome</keyword>
<evidence type="ECO:0000256" key="1">
    <source>
        <dbReference type="SAM" id="SignalP"/>
    </source>
</evidence>